<feature type="domain" description="Choline/carnitine acyltransferase" evidence="6">
    <location>
        <begin position="11"/>
        <end position="128"/>
    </location>
</feature>
<name>A0ABQ9UP56_SAGOE</name>
<gene>
    <name evidence="7" type="ORF">P7K49_023739</name>
</gene>
<keyword evidence="2" id="KW-0808">Transferase</keyword>
<organism evidence="7 8">
    <name type="scientific">Saguinus oedipus</name>
    <name type="common">Cotton-top tamarin</name>
    <name type="synonym">Oedipomidas oedipus</name>
    <dbReference type="NCBI Taxonomy" id="9490"/>
    <lineage>
        <taxon>Eukaryota</taxon>
        <taxon>Metazoa</taxon>
        <taxon>Chordata</taxon>
        <taxon>Craniata</taxon>
        <taxon>Vertebrata</taxon>
        <taxon>Euteleostomi</taxon>
        <taxon>Mammalia</taxon>
        <taxon>Eutheria</taxon>
        <taxon>Euarchontoglires</taxon>
        <taxon>Primates</taxon>
        <taxon>Haplorrhini</taxon>
        <taxon>Platyrrhini</taxon>
        <taxon>Cebidae</taxon>
        <taxon>Callitrichinae</taxon>
        <taxon>Saguinus</taxon>
    </lineage>
</organism>
<sequence length="128" mass="14521">MLQLKQGLPKLPVPPLQQTLATYLQCMQHLVPEEQFRKSQAIVQRFGAPGGLGETLQQKLLERQEKTANWVSEYWLNDMYLNNRLALPVNSSPAVIFARQHFPGTDDQLRFAASLISGVLSYKALLDR</sequence>
<evidence type="ECO:0000256" key="5">
    <source>
        <dbReference type="ARBA" id="ARBA00048999"/>
    </source>
</evidence>
<dbReference type="Pfam" id="PF00755">
    <property type="entry name" value="Carn_acyltransf"/>
    <property type="match status" value="1"/>
</dbReference>
<comment type="catalytic activity">
    <reaction evidence="5">
        <text>4,8-dimethylnonanoyl-CoA + (R)-carnitine = O-4,8-dimethylnonanoyl-(R)-carnitine + CoA</text>
        <dbReference type="Rhea" id="RHEA:44860"/>
        <dbReference type="ChEBI" id="CHEBI:16347"/>
        <dbReference type="ChEBI" id="CHEBI:57287"/>
        <dbReference type="ChEBI" id="CHEBI:77061"/>
        <dbReference type="ChEBI" id="CHEBI:84654"/>
    </reaction>
</comment>
<evidence type="ECO:0000256" key="1">
    <source>
        <dbReference type="ARBA" id="ARBA00005005"/>
    </source>
</evidence>
<protein>
    <recommendedName>
        <fullName evidence="6">Choline/carnitine acyltransferase domain-containing protein</fullName>
    </recommendedName>
</protein>
<dbReference type="InterPro" id="IPR039551">
    <property type="entry name" value="Cho/carn_acyl_trans"/>
</dbReference>
<proteinExistence type="predicted"/>
<keyword evidence="8" id="KW-1185">Reference proteome</keyword>
<evidence type="ECO:0000256" key="4">
    <source>
        <dbReference type="ARBA" id="ARBA00048143"/>
    </source>
</evidence>
<dbReference type="InterPro" id="IPR042572">
    <property type="entry name" value="Carn_acyl_trans_N"/>
</dbReference>
<dbReference type="EMBL" id="JASSZA010000011">
    <property type="protein sequence ID" value="KAK2098288.1"/>
    <property type="molecule type" value="Genomic_DNA"/>
</dbReference>
<reference evidence="7 8" key="1">
    <citation type="submission" date="2023-05" db="EMBL/GenBank/DDBJ databases">
        <title>B98-5 Cell Line De Novo Hybrid Assembly: An Optical Mapping Approach.</title>
        <authorList>
            <person name="Kananen K."/>
            <person name="Auerbach J.A."/>
            <person name="Kautto E."/>
            <person name="Blachly J.S."/>
        </authorList>
    </citation>
    <scope>NUCLEOTIDE SEQUENCE [LARGE SCALE GENOMIC DNA]</scope>
    <source>
        <strain evidence="7">B95-8</strain>
        <tissue evidence="7">Cell line</tissue>
    </source>
</reference>
<dbReference type="SUPFAM" id="SSF52777">
    <property type="entry name" value="CoA-dependent acyltransferases"/>
    <property type="match status" value="1"/>
</dbReference>
<dbReference type="PROSITE" id="PS00439">
    <property type="entry name" value="ACYLTRANSF_C_1"/>
    <property type="match status" value="1"/>
</dbReference>
<comment type="pathway">
    <text evidence="1">Lipid metabolism; fatty acid beta-oxidation.</text>
</comment>
<evidence type="ECO:0000256" key="2">
    <source>
        <dbReference type="ARBA" id="ARBA00023315"/>
    </source>
</evidence>
<evidence type="ECO:0000313" key="8">
    <source>
        <dbReference type="Proteomes" id="UP001266305"/>
    </source>
</evidence>
<dbReference type="InterPro" id="IPR000542">
    <property type="entry name" value="Carn_acyl_trans"/>
</dbReference>
<dbReference type="Gene3D" id="1.10.275.20">
    <property type="entry name" value="Choline/Carnitine o-acyltransferase"/>
    <property type="match status" value="1"/>
</dbReference>
<dbReference type="Proteomes" id="UP001266305">
    <property type="component" value="Unassembled WGS sequence"/>
</dbReference>
<dbReference type="PANTHER" id="PTHR22589:SF14">
    <property type="entry name" value="CHOLINE O-ACETYLTRANSFERASE"/>
    <property type="match status" value="1"/>
</dbReference>
<comment type="function">
    <text evidence="3">Catalyzes the reversible synthesis of acetylcholine (ACh) from acetyl CoA and choline at cholinergic synapses.</text>
</comment>
<keyword evidence="2" id="KW-0012">Acyltransferase</keyword>
<evidence type="ECO:0000313" key="7">
    <source>
        <dbReference type="EMBL" id="KAK2098288.1"/>
    </source>
</evidence>
<comment type="catalytic activity">
    <reaction evidence="4">
        <text>choline + acetyl-CoA = acetylcholine + CoA</text>
        <dbReference type="Rhea" id="RHEA:18821"/>
        <dbReference type="ChEBI" id="CHEBI:15354"/>
        <dbReference type="ChEBI" id="CHEBI:15355"/>
        <dbReference type="ChEBI" id="CHEBI:57287"/>
        <dbReference type="ChEBI" id="CHEBI:57288"/>
        <dbReference type="EC" id="2.3.1.6"/>
    </reaction>
</comment>
<evidence type="ECO:0000256" key="3">
    <source>
        <dbReference type="ARBA" id="ARBA00037088"/>
    </source>
</evidence>
<accession>A0ABQ9UP56</accession>
<comment type="caution">
    <text evidence="7">The sequence shown here is derived from an EMBL/GenBank/DDBJ whole genome shotgun (WGS) entry which is preliminary data.</text>
</comment>
<dbReference type="PANTHER" id="PTHR22589">
    <property type="entry name" value="CARNITINE O-ACYLTRANSFERASE"/>
    <property type="match status" value="1"/>
</dbReference>
<evidence type="ECO:0000259" key="6">
    <source>
        <dbReference type="Pfam" id="PF00755"/>
    </source>
</evidence>